<proteinExistence type="predicted"/>
<gene>
    <name evidence="1" type="ORF">GTO85_05455</name>
</gene>
<protein>
    <submittedName>
        <fullName evidence="1">Uncharacterized protein</fullName>
    </submittedName>
</protein>
<evidence type="ECO:0000313" key="2">
    <source>
        <dbReference type="Proteomes" id="UP000510660"/>
    </source>
</evidence>
<sequence length="110" mass="12222">MKTKRMIDEQRILNIITAAKFVSYAPIDRLTDNQHLSGGAMTDKIRISALNYLIDNIRDEVGLSFGDIADNVLASSLKGESSRFAKEAMIMGWNFVKVASVMEDNHGTND</sequence>
<accession>A0A7H9E877</accession>
<dbReference type="AlphaFoldDB" id="A0A7H9E877"/>
<dbReference type="RefSeq" id="WP_180862081.1">
    <property type="nucleotide sequence ID" value="NZ_CP047415.1"/>
</dbReference>
<dbReference type="Proteomes" id="UP000510660">
    <property type="component" value="Chromosome"/>
</dbReference>
<dbReference type="EMBL" id="CP047415">
    <property type="protein sequence ID" value="QLL73848.1"/>
    <property type="molecule type" value="Genomic_DNA"/>
</dbReference>
<reference evidence="1 2" key="1">
    <citation type="submission" date="2020-01" db="EMBL/GenBank/DDBJ databases">
        <title>Complete and circular genome sequences of six lactobacillus isolates from horses.</title>
        <authorList>
            <person name="Hassan H.M."/>
        </authorList>
    </citation>
    <scope>NUCLEOTIDE SEQUENCE [LARGE SCALE GENOMIC DNA]</scope>
    <source>
        <strain evidence="1 2">1D</strain>
    </source>
</reference>
<name>A0A7H9E877_9LACO</name>
<organism evidence="1 2">
    <name type="scientific">Lactobacillus crispatus</name>
    <dbReference type="NCBI Taxonomy" id="47770"/>
    <lineage>
        <taxon>Bacteria</taxon>
        <taxon>Bacillati</taxon>
        <taxon>Bacillota</taxon>
        <taxon>Bacilli</taxon>
        <taxon>Lactobacillales</taxon>
        <taxon>Lactobacillaceae</taxon>
        <taxon>Lactobacillus</taxon>
    </lineage>
</organism>
<evidence type="ECO:0000313" key="1">
    <source>
        <dbReference type="EMBL" id="QLL73848.1"/>
    </source>
</evidence>